<protein>
    <submittedName>
        <fullName evidence="5">Response regulator receiver protein</fullName>
    </submittedName>
</protein>
<evidence type="ECO:0000256" key="1">
    <source>
        <dbReference type="ARBA" id="ARBA00022553"/>
    </source>
</evidence>
<dbReference type="InterPro" id="IPR027417">
    <property type="entry name" value="P-loop_NTPase"/>
</dbReference>
<proteinExistence type="predicted"/>
<keyword evidence="6" id="KW-1185">Reference proteome</keyword>
<dbReference type="Pfam" id="PF00072">
    <property type="entry name" value="Response_reg"/>
    <property type="match status" value="1"/>
</dbReference>
<evidence type="ECO:0000256" key="3">
    <source>
        <dbReference type="PROSITE-ProRule" id="PRU00169"/>
    </source>
</evidence>
<dbReference type="InterPro" id="IPR001789">
    <property type="entry name" value="Sig_transdc_resp-reg_receiver"/>
</dbReference>
<dbReference type="InParanoid" id="D6Z0D6"/>
<dbReference type="PANTHER" id="PTHR44591">
    <property type="entry name" value="STRESS RESPONSE REGULATOR PROTEIN 1"/>
    <property type="match status" value="1"/>
</dbReference>
<feature type="domain" description="Response regulatory" evidence="4">
    <location>
        <begin position="297"/>
        <end position="411"/>
    </location>
</feature>
<dbReference type="InterPro" id="IPR050595">
    <property type="entry name" value="Bact_response_regulator"/>
</dbReference>
<name>D6Z0D6_DESAT</name>
<dbReference type="EMBL" id="CP001940">
    <property type="protein sequence ID" value="ADH87169.1"/>
    <property type="molecule type" value="Genomic_DNA"/>
</dbReference>
<dbReference type="Gene3D" id="3.40.50.300">
    <property type="entry name" value="P-loop containing nucleotide triphosphate hydrolases"/>
    <property type="match status" value="1"/>
</dbReference>
<dbReference type="GO" id="GO:0000160">
    <property type="term" value="P:phosphorelay signal transduction system"/>
    <property type="evidence" value="ECO:0007669"/>
    <property type="project" value="UniProtKB-KW"/>
</dbReference>
<organism evidence="5 6">
    <name type="scientific">Desulfurivibrio alkaliphilus (strain DSM 19089 / UNIQEM U267 / AHT2)</name>
    <dbReference type="NCBI Taxonomy" id="589865"/>
    <lineage>
        <taxon>Bacteria</taxon>
        <taxon>Pseudomonadati</taxon>
        <taxon>Thermodesulfobacteriota</taxon>
        <taxon>Desulfobulbia</taxon>
        <taxon>Desulfobulbales</taxon>
        <taxon>Desulfobulbaceae</taxon>
        <taxon>Desulfurivibrio</taxon>
    </lineage>
</organism>
<keyword evidence="1 3" id="KW-0597">Phosphoprotein</keyword>
<dbReference type="InterPro" id="IPR011006">
    <property type="entry name" value="CheY-like_superfamily"/>
</dbReference>
<gene>
    <name evidence="5" type="ordered locus">DaAHT2_2505</name>
</gene>
<accession>D6Z0D6</accession>
<feature type="modified residue" description="4-aspartylphosphate" evidence="3">
    <location>
        <position position="346"/>
    </location>
</feature>
<dbReference type="Gene3D" id="3.40.50.2300">
    <property type="match status" value="1"/>
</dbReference>
<dbReference type="SMART" id="SM00448">
    <property type="entry name" value="REC"/>
    <property type="match status" value="1"/>
</dbReference>
<dbReference type="SUPFAM" id="SSF52172">
    <property type="entry name" value="CheY-like"/>
    <property type="match status" value="1"/>
</dbReference>
<dbReference type="RefSeq" id="WP_013164679.1">
    <property type="nucleotide sequence ID" value="NC_014216.1"/>
</dbReference>
<dbReference type="PROSITE" id="PS50110">
    <property type="entry name" value="RESPONSE_REGULATORY"/>
    <property type="match status" value="1"/>
</dbReference>
<dbReference type="Pfam" id="PF13189">
    <property type="entry name" value="Cytidylate_kin2"/>
    <property type="match status" value="1"/>
</dbReference>
<evidence type="ECO:0000256" key="2">
    <source>
        <dbReference type="ARBA" id="ARBA00023012"/>
    </source>
</evidence>
<dbReference type="HOGENOM" id="CLU_680991_0_0_7"/>
<evidence type="ECO:0000259" key="4">
    <source>
        <dbReference type="PROSITE" id="PS50110"/>
    </source>
</evidence>
<dbReference type="Proteomes" id="UP000001508">
    <property type="component" value="Chromosome"/>
</dbReference>
<dbReference type="AlphaFoldDB" id="D6Z0D6"/>
<dbReference type="OrthoDB" id="9788090at2"/>
<keyword evidence="2" id="KW-0902">Two-component regulatory system</keyword>
<dbReference type="eggNOG" id="COG0745">
    <property type="taxonomic scope" value="Bacteria"/>
</dbReference>
<reference evidence="6" key="1">
    <citation type="submission" date="2010-02" db="EMBL/GenBank/DDBJ databases">
        <title>Complete sequence of Desulfurivibrio alkaliphilus AHT2.</title>
        <authorList>
            <consortium name="US DOE Joint Genome Institute"/>
            <person name="Pitluck S."/>
            <person name="Chertkov O."/>
            <person name="Detter J.C."/>
            <person name="Han C."/>
            <person name="Tapia R."/>
            <person name="Larimer F."/>
            <person name="Land M."/>
            <person name="Hauser L."/>
            <person name="Kyrpides N."/>
            <person name="Mikhailova N."/>
            <person name="Sorokin D.Y."/>
            <person name="Muyzer G."/>
            <person name="Woyke T."/>
        </authorList>
    </citation>
    <scope>NUCLEOTIDE SEQUENCE [LARGE SCALE GENOMIC DNA]</scope>
    <source>
        <strain evidence="6">DSM 19089 / UNIQEM U267 / AHT2</strain>
    </source>
</reference>
<dbReference type="STRING" id="589865.DaAHT2_2505"/>
<evidence type="ECO:0000313" key="6">
    <source>
        <dbReference type="Proteomes" id="UP000001508"/>
    </source>
</evidence>
<dbReference type="KEGG" id="dak:DaAHT2_2505"/>
<dbReference type="PANTHER" id="PTHR44591:SF14">
    <property type="entry name" value="PROTEIN PILG"/>
    <property type="match status" value="1"/>
</dbReference>
<dbReference type="CDD" id="cd17536">
    <property type="entry name" value="REC_YesN-like"/>
    <property type="match status" value="1"/>
</dbReference>
<sequence>MRNDAKEQKVAGVGLAVFSGDFCRGDEVLAALRQDTGCRVVDDRVLVKEAARLSGMSPGAIERAFSAKDSVFEKFTHEKGGALAWLRRALAEQLGSSGLLLAGNVAHLLPREISHYLRVCLIAELPFRLQQAMAAENLTETEARRRITAADTAKAHWVQALRGHEDPWAAELYDMLLPMAETGVEEAAALIGRQLQRSAVQPTEESRQALADFQLAAQAGVALVEAGHDGEVAAQQGRLTVRITRKVLMFNRLRDEVQAMLGELPGVAEVSVEVDPGVPHDRQAEIYRKHDRGTPSKVLLVDDEREFVQTLSERLLFRDVGAAVAHDGQSALEMLIDDEPEVLVLDLKMPGIDGIEVLRRVKKIRPEVEVIILTGHGSEDDRRTCLELGALAYLRKPVDIDELEARLQEAHQKVQASREADRA</sequence>
<evidence type="ECO:0000313" key="5">
    <source>
        <dbReference type="EMBL" id="ADH87169.1"/>
    </source>
</evidence>